<name>A0ACB8F9N1_9SAUR</name>
<reference evidence="1" key="1">
    <citation type="submission" date="2021-08" db="EMBL/GenBank/DDBJ databases">
        <title>The first chromosome-level gecko genome reveals the dynamic sex chromosomes of Neotropical dwarf geckos (Sphaerodactylidae: Sphaerodactylus).</title>
        <authorList>
            <person name="Pinto B.J."/>
            <person name="Keating S.E."/>
            <person name="Gamble T."/>
        </authorList>
    </citation>
    <scope>NUCLEOTIDE SEQUENCE</scope>
    <source>
        <strain evidence="1">TG3544</strain>
    </source>
</reference>
<proteinExistence type="predicted"/>
<protein>
    <submittedName>
        <fullName evidence="1">Uncharacterized protein</fullName>
    </submittedName>
</protein>
<sequence>MDENPSMMITSTTKSIQLVAFFIYECSVSLVGPWLVPHQPPTKKEQDGKTPLDPANEEKEYDAGATEPDPPPELPDPQYQPEPTVWAPSLLDETA</sequence>
<keyword evidence="2" id="KW-1185">Reference proteome</keyword>
<gene>
    <name evidence="1" type="ORF">K3G42_010381</name>
</gene>
<comment type="caution">
    <text evidence="1">The sequence shown here is derived from an EMBL/GenBank/DDBJ whole genome shotgun (WGS) entry which is preliminary data.</text>
</comment>
<dbReference type="EMBL" id="CM037621">
    <property type="protein sequence ID" value="KAH8001539.1"/>
    <property type="molecule type" value="Genomic_DNA"/>
</dbReference>
<dbReference type="Proteomes" id="UP000827872">
    <property type="component" value="Linkage Group LG08"/>
</dbReference>
<organism evidence="1 2">
    <name type="scientific">Sphaerodactylus townsendi</name>
    <dbReference type="NCBI Taxonomy" id="933632"/>
    <lineage>
        <taxon>Eukaryota</taxon>
        <taxon>Metazoa</taxon>
        <taxon>Chordata</taxon>
        <taxon>Craniata</taxon>
        <taxon>Vertebrata</taxon>
        <taxon>Euteleostomi</taxon>
        <taxon>Lepidosauria</taxon>
        <taxon>Squamata</taxon>
        <taxon>Bifurcata</taxon>
        <taxon>Gekkota</taxon>
        <taxon>Sphaerodactylidae</taxon>
        <taxon>Sphaerodactylus</taxon>
    </lineage>
</organism>
<evidence type="ECO:0000313" key="2">
    <source>
        <dbReference type="Proteomes" id="UP000827872"/>
    </source>
</evidence>
<evidence type="ECO:0000313" key="1">
    <source>
        <dbReference type="EMBL" id="KAH8001539.1"/>
    </source>
</evidence>
<accession>A0ACB8F9N1</accession>